<evidence type="ECO:0000313" key="1">
    <source>
        <dbReference type="EMBL" id="MBX64121.1"/>
    </source>
</evidence>
<proteinExistence type="predicted"/>
<organism evidence="1">
    <name type="scientific">Rhizophora mucronata</name>
    <name type="common">Asiatic mangrove</name>
    <dbReference type="NCBI Taxonomy" id="61149"/>
    <lineage>
        <taxon>Eukaryota</taxon>
        <taxon>Viridiplantae</taxon>
        <taxon>Streptophyta</taxon>
        <taxon>Embryophyta</taxon>
        <taxon>Tracheophyta</taxon>
        <taxon>Spermatophyta</taxon>
        <taxon>Magnoliopsida</taxon>
        <taxon>eudicotyledons</taxon>
        <taxon>Gunneridae</taxon>
        <taxon>Pentapetalae</taxon>
        <taxon>rosids</taxon>
        <taxon>fabids</taxon>
        <taxon>Malpighiales</taxon>
        <taxon>Rhizophoraceae</taxon>
        <taxon>Rhizophora</taxon>
    </lineage>
</organism>
<name>A0A2P2QAV3_RHIMU</name>
<sequence>MRSQMTTS</sequence>
<dbReference type="EMBL" id="GGEC01083637">
    <property type="protein sequence ID" value="MBX64121.1"/>
    <property type="molecule type" value="Transcribed_RNA"/>
</dbReference>
<accession>A0A2P2QAV3</accession>
<reference evidence="1" key="1">
    <citation type="submission" date="2018-02" db="EMBL/GenBank/DDBJ databases">
        <title>Rhizophora mucronata_Transcriptome.</title>
        <authorList>
            <person name="Meera S.P."/>
            <person name="Sreeshan A."/>
            <person name="Augustine A."/>
        </authorList>
    </citation>
    <scope>NUCLEOTIDE SEQUENCE</scope>
    <source>
        <tissue evidence="1">Leaf</tissue>
    </source>
</reference>
<protein>
    <submittedName>
        <fullName evidence="1">Uncharacterized protein</fullName>
    </submittedName>
</protein>